<evidence type="ECO:0000256" key="8">
    <source>
        <dbReference type="ARBA" id="ARBA00041343"/>
    </source>
</evidence>
<dbReference type="InterPro" id="IPR025887">
    <property type="entry name" value="Glyco_hydro_31_N_dom"/>
</dbReference>
<dbReference type="InterPro" id="IPR030458">
    <property type="entry name" value="Glyco_hydro_31_AS"/>
</dbReference>
<dbReference type="InterPro" id="IPR000322">
    <property type="entry name" value="Glyco_hydro_31_TIM"/>
</dbReference>
<dbReference type="Gene3D" id="2.60.40.1760">
    <property type="entry name" value="glycosyl hydrolase (family 31)"/>
    <property type="match status" value="1"/>
</dbReference>
<dbReference type="Gene3D" id="2.60.40.1180">
    <property type="entry name" value="Golgi alpha-mannosidase II"/>
    <property type="match status" value="2"/>
</dbReference>
<accession>A0A8T2U6J1</accession>
<dbReference type="SUPFAM" id="SSF51011">
    <property type="entry name" value="Glycosyl hydrolase domain"/>
    <property type="match status" value="1"/>
</dbReference>
<dbReference type="InterPro" id="IPR048395">
    <property type="entry name" value="Glyco_hydro_31_C"/>
</dbReference>
<dbReference type="SUPFAM" id="SSF74650">
    <property type="entry name" value="Galactose mutarotase-like"/>
    <property type="match status" value="1"/>
</dbReference>
<feature type="chain" id="PRO_5035749444" description="alpha-glucosidase" evidence="10">
    <location>
        <begin position="22"/>
        <end position="885"/>
    </location>
</feature>
<dbReference type="InterPro" id="IPR013780">
    <property type="entry name" value="Glyco_hydro_b"/>
</dbReference>
<name>A0A8T2U6J1_CERRI</name>
<evidence type="ECO:0000256" key="1">
    <source>
        <dbReference type="ARBA" id="ARBA00001657"/>
    </source>
</evidence>
<dbReference type="Proteomes" id="UP000825935">
    <property type="component" value="Chromosome 8"/>
</dbReference>
<evidence type="ECO:0000256" key="7">
    <source>
        <dbReference type="ARBA" id="ARBA00023295"/>
    </source>
</evidence>
<dbReference type="EMBL" id="CM035413">
    <property type="protein sequence ID" value="KAH7431427.1"/>
    <property type="molecule type" value="Genomic_DNA"/>
</dbReference>
<evidence type="ECO:0000313" key="15">
    <source>
        <dbReference type="Proteomes" id="UP000825935"/>
    </source>
</evidence>
<keyword evidence="6" id="KW-0325">Glycoprotein</keyword>
<keyword evidence="4 10" id="KW-0732">Signal</keyword>
<evidence type="ECO:0000259" key="11">
    <source>
        <dbReference type="Pfam" id="PF01055"/>
    </source>
</evidence>
<evidence type="ECO:0000313" key="14">
    <source>
        <dbReference type="EMBL" id="KAH7431427.1"/>
    </source>
</evidence>
<comment type="similarity">
    <text evidence="2 9">Belongs to the glycosyl hydrolase 31 family.</text>
</comment>
<reference evidence="14" key="1">
    <citation type="submission" date="2021-08" db="EMBL/GenBank/DDBJ databases">
        <title>WGS assembly of Ceratopteris richardii.</title>
        <authorList>
            <person name="Marchant D.B."/>
            <person name="Chen G."/>
            <person name="Jenkins J."/>
            <person name="Shu S."/>
            <person name="Leebens-Mack J."/>
            <person name="Grimwood J."/>
            <person name="Schmutz J."/>
            <person name="Soltis P."/>
            <person name="Soltis D."/>
            <person name="Chen Z.-H."/>
        </authorList>
    </citation>
    <scope>NUCLEOTIDE SEQUENCE</scope>
    <source>
        <strain evidence="14">Whitten #5841</strain>
        <tissue evidence="14">Leaf</tissue>
    </source>
</reference>
<evidence type="ECO:0000256" key="5">
    <source>
        <dbReference type="ARBA" id="ARBA00022801"/>
    </source>
</evidence>
<dbReference type="GO" id="GO:0005975">
    <property type="term" value="P:carbohydrate metabolic process"/>
    <property type="evidence" value="ECO:0007669"/>
    <property type="project" value="InterPro"/>
</dbReference>
<dbReference type="SUPFAM" id="SSF51445">
    <property type="entry name" value="(Trans)glycosidases"/>
    <property type="match status" value="1"/>
</dbReference>
<keyword evidence="7 9" id="KW-0326">Glycosidase</keyword>
<proteinExistence type="inferred from homology"/>
<evidence type="ECO:0000256" key="9">
    <source>
        <dbReference type="RuleBase" id="RU361185"/>
    </source>
</evidence>
<dbReference type="FunFam" id="3.20.20.80:FF:000016">
    <property type="entry name" value="Maltase-glucoamylase, intestinal"/>
    <property type="match status" value="1"/>
</dbReference>
<evidence type="ECO:0000256" key="4">
    <source>
        <dbReference type="ARBA" id="ARBA00022729"/>
    </source>
</evidence>
<dbReference type="InterPro" id="IPR017853">
    <property type="entry name" value="GH"/>
</dbReference>
<feature type="domain" description="Glycosyl hydrolase family 31 C-terminal" evidence="13">
    <location>
        <begin position="647"/>
        <end position="736"/>
    </location>
</feature>
<sequence length="885" mass="98702">MAFLRLCVFLILFCLVAKGVAISAISAGYKVYSASQSGSAVQAVLEAISPSSKFGPDIPFLELHAGYVTPQIFHVHITDKSQPRWEVPQMLLPRNHIHSLLDSSEIEFSYTKHPFGFSISRSRRGEVLFNSSQPSSTMDSLVFKDQYIQISTSLPNYSSIYGFGESTRPAGFKLVPGNKYTLWAEDVGSVNPNINLYGSLPFYMDVRKDGDAHGVLLLNSNGMDVLYEHELLTYKVIGGVLDFYFFTGTSPLSVMEQLTWLTGRPAPMPYWSLGFHQCRYGYANITDVENVAATYKAKDIPLDVMWSDIDYMDSYKDFTFDPVNYPANHVKAFVEKLHAEGQKYVIIIDPGIKYEEGYSTYHHGIEKDIFIKDAHGNNYLGQVWPGPVHFPDFLHPNVDSFWTKEISDFHKIVPFDGLWIDMNEASNFCTGISCTLPMGSTCPNLEEQTTCCLICNNKNMTQWDDPPYKINSSNVERPLGNKTIAVSATHFGGILEYDAHNLYGFSEAISTNRALKHTLGKRPFVLSRSTFVGSGAYTAHWSGDNGATWNDLAYSIVSILNSGLVGIPMVGADICGFSGDTWEELCNRWIQLGAFYPFSRDHSEKNSRRQELYLWDSVTESAKKVLGLRYRLLPFLYTLAYDAHKTGAPMARPLFFHFNQDPLIYAIDSQFLLGKSILVSPVLTPNTTAISAYFPAGTWYNLFDYSQVINGDIGTYHRLAAPMDTINVHLHEGSILPLQDAALTSSAARKTPFTLIITFGLRKGNENAGYAQGHVFLDDGEDVTMDLKSGNATFIKFQANRNDGLYVVNSIVEEGSFALKKGWQLQRVIILGSTSLPRKLFINGEEAPSTVHLSKSSDVSIEINKLNLLIGQPFTLKCETSNTKA</sequence>
<evidence type="ECO:0000256" key="2">
    <source>
        <dbReference type="ARBA" id="ARBA00007806"/>
    </source>
</evidence>
<dbReference type="Pfam" id="PF13802">
    <property type="entry name" value="Gal_mutarotas_2"/>
    <property type="match status" value="1"/>
</dbReference>
<protein>
    <recommendedName>
        <fullName evidence="3">alpha-glucosidase</fullName>
        <ecNumber evidence="3">3.2.1.20</ecNumber>
    </recommendedName>
    <alternativeName>
        <fullName evidence="8">Maltase</fullName>
    </alternativeName>
</protein>
<dbReference type="FunFam" id="2.60.40.1180:FF:000044">
    <property type="entry name" value="Alpha-glucosidase 1"/>
    <property type="match status" value="1"/>
</dbReference>
<evidence type="ECO:0000256" key="6">
    <source>
        <dbReference type="ARBA" id="ARBA00023180"/>
    </source>
</evidence>
<dbReference type="CDD" id="cd14752">
    <property type="entry name" value="GH31_N"/>
    <property type="match status" value="1"/>
</dbReference>
<comment type="caution">
    <text evidence="14">The sequence shown here is derived from an EMBL/GenBank/DDBJ whole genome shotgun (WGS) entry which is preliminary data.</text>
</comment>
<dbReference type="PANTHER" id="PTHR22762:SF133">
    <property type="entry name" value="P-TYPE DOMAIN-CONTAINING PROTEIN"/>
    <property type="match status" value="1"/>
</dbReference>
<dbReference type="GO" id="GO:0090599">
    <property type="term" value="F:alpha-glucosidase activity"/>
    <property type="evidence" value="ECO:0007669"/>
    <property type="project" value="UniProtKB-ARBA"/>
</dbReference>
<dbReference type="EC" id="3.2.1.20" evidence="3"/>
<feature type="signal peptide" evidence="10">
    <location>
        <begin position="1"/>
        <end position="21"/>
    </location>
</feature>
<dbReference type="GO" id="GO:0030246">
    <property type="term" value="F:carbohydrate binding"/>
    <property type="evidence" value="ECO:0007669"/>
    <property type="project" value="InterPro"/>
</dbReference>
<evidence type="ECO:0000259" key="13">
    <source>
        <dbReference type="Pfam" id="PF21365"/>
    </source>
</evidence>
<dbReference type="PROSITE" id="PS00707">
    <property type="entry name" value="GLYCOSYL_HYDROL_F31_2"/>
    <property type="match status" value="1"/>
</dbReference>
<keyword evidence="15" id="KW-1185">Reference proteome</keyword>
<feature type="domain" description="Glycoside hydrolase family 31 TIM barrel" evidence="11">
    <location>
        <begin position="265"/>
        <end position="639"/>
    </location>
</feature>
<dbReference type="AlphaFoldDB" id="A0A8T2U6J1"/>
<feature type="domain" description="Glycoside hydrolase family 31 N-terminal" evidence="12">
    <location>
        <begin position="98"/>
        <end position="222"/>
    </location>
</feature>
<dbReference type="OrthoDB" id="5839090at2759"/>
<dbReference type="Pfam" id="PF01055">
    <property type="entry name" value="Glyco_hydro_31_2nd"/>
    <property type="match status" value="1"/>
</dbReference>
<dbReference type="InterPro" id="IPR030459">
    <property type="entry name" value="Glyco_hydro_31_CS"/>
</dbReference>
<dbReference type="PANTHER" id="PTHR22762">
    <property type="entry name" value="ALPHA-GLUCOSIDASE"/>
    <property type="match status" value="1"/>
</dbReference>
<dbReference type="Pfam" id="PF21365">
    <property type="entry name" value="Glyco_hydro_31_3rd"/>
    <property type="match status" value="1"/>
</dbReference>
<dbReference type="PROSITE" id="PS00129">
    <property type="entry name" value="GLYCOSYL_HYDROL_F31_1"/>
    <property type="match status" value="1"/>
</dbReference>
<organism evidence="14 15">
    <name type="scientific">Ceratopteris richardii</name>
    <name type="common">Triangle waterfern</name>
    <dbReference type="NCBI Taxonomy" id="49495"/>
    <lineage>
        <taxon>Eukaryota</taxon>
        <taxon>Viridiplantae</taxon>
        <taxon>Streptophyta</taxon>
        <taxon>Embryophyta</taxon>
        <taxon>Tracheophyta</taxon>
        <taxon>Polypodiopsida</taxon>
        <taxon>Polypodiidae</taxon>
        <taxon>Polypodiales</taxon>
        <taxon>Pteridineae</taxon>
        <taxon>Pteridaceae</taxon>
        <taxon>Parkerioideae</taxon>
        <taxon>Ceratopteris</taxon>
    </lineage>
</organism>
<evidence type="ECO:0000259" key="12">
    <source>
        <dbReference type="Pfam" id="PF13802"/>
    </source>
</evidence>
<dbReference type="Gene3D" id="3.20.20.80">
    <property type="entry name" value="Glycosidases"/>
    <property type="match status" value="1"/>
</dbReference>
<gene>
    <name evidence="14" type="ORF">KP509_08G047500</name>
</gene>
<evidence type="ECO:0000256" key="10">
    <source>
        <dbReference type="SAM" id="SignalP"/>
    </source>
</evidence>
<comment type="catalytic activity">
    <reaction evidence="1">
        <text>Hydrolysis of terminal, non-reducing (1-&gt;4)-linked alpha-D-glucose residues with release of alpha-D-glucose.</text>
        <dbReference type="EC" id="3.2.1.20"/>
    </reaction>
</comment>
<evidence type="ECO:0000256" key="3">
    <source>
        <dbReference type="ARBA" id="ARBA00012741"/>
    </source>
</evidence>
<dbReference type="CDD" id="cd06602">
    <property type="entry name" value="GH31_MGAM_SI_GAA"/>
    <property type="match status" value="1"/>
</dbReference>
<dbReference type="OMA" id="FNYPNDP"/>
<dbReference type="InterPro" id="IPR011013">
    <property type="entry name" value="Gal_mutarotase_sf_dom"/>
</dbReference>
<keyword evidence="5 9" id="KW-0378">Hydrolase</keyword>